<dbReference type="Proteomes" id="UP000019375">
    <property type="component" value="Unassembled WGS sequence"/>
</dbReference>
<evidence type="ECO:0000256" key="4">
    <source>
        <dbReference type="PIRSR" id="PIRSR001221-2"/>
    </source>
</evidence>
<keyword evidence="2" id="KW-0378">Hydrolase</keyword>
<dbReference type="Gene3D" id="3.90.1300.10">
    <property type="entry name" value="Amidase signature (AS) domain"/>
    <property type="match status" value="1"/>
</dbReference>
<proteinExistence type="inferred from homology"/>
<reference evidence="7" key="1">
    <citation type="journal article" date="2013" name="Genome Announc.">
        <title>Genome sequence of the food spoilage yeast Zygosaccharomyces bailii CLIB 213(T).</title>
        <authorList>
            <person name="Galeote V."/>
            <person name="Bigey F."/>
            <person name="Devillers H."/>
            <person name="Neuveglise C."/>
            <person name="Dequin S."/>
        </authorList>
    </citation>
    <scope>NUCLEOTIDE SEQUENCE [LARGE SCALE GENOMIC DNA]</scope>
    <source>
        <strain evidence="7">CLIB 213 / ATCC 58445 / CBS 680 / CCRC 21525 / NBRC 1098 / NCYC 1416 / NRRL Y-2227</strain>
    </source>
</reference>
<dbReference type="OrthoDB" id="6428749at2759"/>
<dbReference type="PIRSF" id="PIRSF001221">
    <property type="entry name" value="Amidase_fungi"/>
    <property type="match status" value="1"/>
</dbReference>
<evidence type="ECO:0000313" key="6">
    <source>
        <dbReference type="EMBL" id="CDF91648.1"/>
    </source>
</evidence>
<evidence type="ECO:0000256" key="1">
    <source>
        <dbReference type="ARBA" id="ARBA00009199"/>
    </source>
</evidence>
<dbReference type="PANTHER" id="PTHR46072">
    <property type="entry name" value="AMIDASE-RELATED-RELATED"/>
    <property type="match status" value="1"/>
</dbReference>
<feature type="domain" description="Amidase" evidence="5">
    <location>
        <begin position="79"/>
        <end position="532"/>
    </location>
</feature>
<feature type="active site" description="Acyl-ester intermediate" evidence="3">
    <location>
        <position position="236"/>
    </location>
</feature>
<dbReference type="InterPro" id="IPR023631">
    <property type="entry name" value="Amidase_dom"/>
</dbReference>
<dbReference type="SUPFAM" id="SSF75304">
    <property type="entry name" value="Amidase signature (AS) enzymes"/>
    <property type="match status" value="1"/>
</dbReference>
<feature type="active site" description="Charge relay system" evidence="3">
    <location>
        <position position="134"/>
    </location>
</feature>
<dbReference type="PANTHER" id="PTHR46072:SF11">
    <property type="entry name" value="AMIDASE-RELATED"/>
    <property type="match status" value="1"/>
</dbReference>
<feature type="binding site" evidence="4">
    <location>
        <position position="185"/>
    </location>
    <ligand>
        <name>substrate</name>
    </ligand>
</feature>
<feature type="binding site" evidence="4">
    <location>
        <position position="211"/>
    </location>
    <ligand>
        <name>substrate</name>
    </ligand>
</feature>
<name>A0A8J2XE66_ZYGB2</name>
<feature type="active site" description="Charge relay system" evidence="3">
    <location>
        <position position="211"/>
    </location>
</feature>
<dbReference type="AlphaFoldDB" id="A0A8J2XE66"/>
<evidence type="ECO:0000256" key="3">
    <source>
        <dbReference type="PIRSR" id="PIRSR001221-1"/>
    </source>
</evidence>
<evidence type="ECO:0000313" key="7">
    <source>
        <dbReference type="Proteomes" id="UP000019375"/>
    </source>
</evidence>
<sequence>MTRETYIEIVERKKAARCTKFVKEWIVPQEKLPGEEIRDVLDWPINSGFLSSNEIEITECDLPAISKNIKARKWTAFQVASAYCHRASIAHQLVNCLSEVFFQEGLARAKELDDIYEKTGDLVGPLHGLPISLKDNLNVKGQATTIGFVGFALKPEAVAEDSCLVSLLRELGAVFLFKTNVPVAMMMPESMNHIFGNTCNPFNRALTSGGSSGGECALGALLGRSYCGIGSDIGGSLRIPASMQNLFTLRPSSGRFPTFGSRSGLPGLESVASVNGPISTSLSNIELYCETVVNQGKPWLHDPKCLEIPWRDVALPEKLVFAVLKDDGIVKPYPAISRAINTTVACLKKAGHEVIEWKPLHHKRLTEIIGEFFLSDGGSHCKKYAALSGEPFFSYMQMYDTAKDMHVSALWDLQAERSKLCKEYLDVWNSTASKTNCKRAIDAIIMPVSPYSGVGIGKFTYIGYTAVFNALDWAAGTVPVTRADSSRDLKDPFYQPRNEQDKLTYDCFNAEEVEGGPASVQVVCKKLQEEKLVALMKVIATALGTDNYWDRSAL</sequence>
<comment type="similarity">
    <text evidence="1">Belongs to the amidase family.</text>
</comment>
<evidence type="ECO:0000259" key="5">
    <source>
        <dbReference type="Pfam" id="PF01425"/>
    </source>
</evidence>
<organism evidence="6 7">
    <name type="scientific">Zygosaccharomyces bailii (strain CLIB 213 / ATCC 58445 / CBS 680 / BCRC 21525 / NBRC 1098 / NCYC 1416 / NRRL Y-2227)</name>
    <dbReference type="NCBI Taxonomy" id="1333698"/>
    <lineage>
        <taxon>Eukaryota</taxon>
        <taxon>Fungi</taxon>
        <taxon>Dikarya</taxon>
        <taxon>Ascomycota</taxon>
        <taxon>Saccharomycotina</taxon>
        <taxon>Saccharomycetes</taxon>
        <taxon>Saccharomycetales</taxon>
        <taxon>Saccharomycetaceae</taxon>
        <taxon>Zygosaccharomyces</taxon>
    </lineage>
</organism>
<protein>
    <submittedName>
        <fullName evidence="6">ZYBA0S13-00342g1_1</fullName>
    </submittedName>
</protein>
<gene>
    <name evidence="6" type="ORF">BN860_00342g</name>
</gene>
<dbReference type="GO" id="GO:0016787">
    <property type="term" value="F:hydrolase activity"/>
    <property type="evidence" value="ECO:0007669"/>
    <property type="project" value="UniProtKB-KW"/>
</dbReference>
<accession>A0A8J2XE66</accession>
<keyword evidence="7" id="KW-1185">Reference proteome</keyword>
<feature type="binding site" evidence="4">
    <location>
        <begin position="233"/>
        <end position="236"/>
    </location>
    <ligand>
        <name>substrate</name>
    </ligand>
</feature>
<dbReference type="InterPro" id="IPR036928">
    <property type="entry name" value="AS_sf"/>
</dbReference>
<dbReference type="EMBL" id="HG316466">
    <property type="protein sequence ID" value="CDF91648.1"/>
    <property type="molecule type" value="Genomic_DNA"/>
</dbReference>
<dbReference type="Pfam" id="PF01425">
    <property type="entry name" value="Amidase"/>
    <property type="match status" value="1"/>
</dbReference>
<evidence type="ECO:0000256" key="2">
    <source>
        <dbReference type="ARBA" id="ARBA00022801"/>
    </source>
</evidence>